<feature type="domain" description="AAA+ ATPase" evidence="15">
    <location>
        <begin position="248"/>
        <end position="390"/>
    </location>
</feature>
<dbReference type="SUPFAM" id="SSF140990">
    <property type="entry name" value="FtsH protease domain-like"/>
    <property type="match status" value="1"/>
</dbReference>
<dbReference type="InterPro" id="IPR050928">
    <property type="entry name" value="ATP-dep_Zn_Metalloprotease"/>
</dbReference>
<dbReference type="FunFam" id="3.40.50.300:FF:000277">
    <property type="entry name" value="ATP-dependent zinc metalloprotease FtsH"/>
    <property type="match status" value="1"/>
</dbReference>
<organism evidence="16 17">
    <name type="scientific">Novymonas esmeraldas</name>
    <dbReference type="NCBI Taxonomy" id="1808958"/>
    <lineage>
        <taxon>Eukaryota</taxon>
        <taxon>Discoba</taxon>
        <taxon>Euglenozoa</taxon>
        <taxon>Kinetoplastea</taxon>
        <taxon>Metakinetoplastina</taxon>
        <taxon>Trypanosomatida</taxon>
        <taxon>Trypanosomatidae</taxon>
        <taxon>Novymonas</taxon>
    </lineage>
</organism>
<keyword evidence="10" id="KW-0809">Transit peptide</keyword>
<dbReference type="InterPro" id="IPR037219">
    <property type="entry name" value="Peptidase_M41-like"/>
</dbReference>
<evidence type="ECO:0000256" key="14">
    <source>
        <dbReference type="SAM" id="MobiDB-lite"/>
    </source>
</evidence>
<name>A0AAW0EZH9_9TRYP</name>
<dbReference type="GO" id="GO:0046872">
    <property type="term" value="F:metal ion binding"/>
    <property type="evidence" value="ECO:0007669"/>
    <property type="project" value="UniProtKB-KW"/>
</dbReference>
<protein>
    <submittedName>
        <fullName evidence="16">Metalloprotease M41 FtsH</fullName>
    </submittedName>
</protein>
<keyword evidence="17" id="KW-1185">Reference proteome</keyword>
<dbReference type="Pfam" id="PF01434">
    <property type="entry name" value="Peptidase_M41"/>
    <property type="match status" value="1"/>
</dbReference>
<evidence type="ECO:0000256" key="5">
    <source>
        <dbReference type="ARBA" id="ARBA00022723"/>
    </source>
</evidence>
<keyword evidence="9" id="KW-0067">ATP-binding</keyword>
<keyword evidence="13" id="KW-0472">Membrane</keyword>
<gene>
    <name evidence="16" type="ORF">NESM_000021900</name>
</gene>
<comment type="cofactor">
    <cofactor evidence="1">
        <name>Zn(2+)</name>
        <dbReference type="ChEBI" id="CHEBI:29105"/>
    </cofactor>
</comment>
<evidence type="ECO:0000256" key="8">
    <source>
        <dbReference type="ARBA" id="ARBA00022833"/>
    </source>
</evidence>
<dbReference type="GO" id="GO:0016887">
    <property type="term" value="F:ATP hydrolysis activity"/>
    <property type="evidence" value="ECO:0007669"/>
    <property type="project" value="InterPro"/>
</dbReference>
<keyword evidence="7" id="KW-0378">Hydrolase</keyword>
<dbReference type="InterPro" id="IPR027417">
    <property type="entry name" value="P-loop_NTPase"/>
</dbReference>
<evidence type="ECO:0000256" key="3">
    <source>
        <dbReference type="ARBA" id="ARBA00022670"/>
    </source>
</evidence>
<evidence type="ECO:0000313" key="16">
    <source>
        <dbReference type="EMBL" id="KAK7199757.1"/>
    </source>
</evidence>
<evidence type="ECO:0000313" key="17">
    <source>
        <dbReference type="Proteomes" id="UP001430356"/>
    </source>
</evidence>
<dbReference type="InterPro" id="IPR000642">
    <property type="entry name" value="Peptidase_M41"/>
</dbReference>
<dbReference type="Gene3D" id="3.40.50.300">
    <property type="entry name" value="P-loop containing nucleotide triphosphate hydrolases"/>
    <property type="match status" value="1"/>
</dbReference>
<accession>A0AAW0EZH9</accession>
<dbReference type="FunFam" id="1.20.58.760:FF:000017">
    <property type="entry name" value="Putative ATP-dependent zinc metallopeptidase"/>
    <property type="match status" value="1"/>
</dbReference>
<dbReference type="GO" id="GO:0034982">
    <property type="term" value="P:mitochondrial protein processing"/>
    <property type="evidence" value="ECO:0007669"/>
    <property type="project" value="TreeGrafter"/>
</dbReference>
<feature type="compositionally biased region" description="Pro residues" evidence="14">
    <location>
        <begin position="40"/>
        <end position="50"/>
    </location>
</feature>
<comment type="caution">
    <text evidence="16">The sequence shown here is derived from an EMBL/GenBank/DDBJ whole genome shotgun (WGS) entry which is preliminary data.</text>
</comment>
<reference evidence="16 17" key="1">
    <citation type="journal article" date="2021" name="MBio">
        <title>A New Model Trypanosomatid, Novymonas esmeraldas: Genomic Perception of Its 'Candidatus Pandoraea novymonadis' Endosymbiont.</title>
        <authorList>
            <person name="Zakharova A."/>
            <person name="Saura A."/>
            <person name="Butenko A."/>
            <person name="Podesvova L."/>
            <person name="Warmusova S."/>
            <person name="Kostygov A.Y."/>
            <person name="Nenarokova A."/>
            <person name="Lukes J."/>
            <person name="Opperdoes F.R."/>
            <person name="Yurchenko V."/>
        </authorList>
    </citation>
    <scope>NUCLEOTIDE SEQUENCE [LARGE SCALE GENOMIC DNA]</scope>
    <source>
        <strain evidence="16 17">E262AT.01</strain>
    </source>
</reference>
<dbReference type="PANTHER" id="PTHR43655:SF11">
    <property type="entry name" value="PUTATIVE-RELATED"/>
    <property type="match status" value="1"/>
</dbReference>
<keyword evidence="3" id="KW-0645">Protease</keyword>
<evidence type="ECO:0000256" key="13">
    <source>
        <dbReference type="ARBA" id="ARBA00023136"/>
    </source>
</evidence>
<dbReference type="EMBL" id="JAECZO010000001">
    <property type="protein sequence ID" value="KAK7199757.1"/>
    <property type="molecule type" value="Genomic_DNA"/>
</dbReference>
<dbReference type="GO" id="GO:0004176">
    <property type="term" value="F:ATP-dependent peptidase activity"/>
    <property type="evidence" value="ECO:0007669"/>
    <property type="project" value="InterPro"/>
</dbReference>
<dbReference type="SUPFAM" id="SSF52540">
    <property type="entry name" value="P-loop containing nucleoside triphosphate hydrolases"/>
    <property type="match status" value="1"/>
</dbReference>
<keyword evidence="12 16" id="KW-0482">Metalloprotease</keyword>
<dbReference type="GO" id="GO:0005745">
    <property type="term" value="C:m-AAA complex"/>
    <property type="evidence" value="ECO:0007669"/>
    <property type="project" value="TreeGrafter"/>
</dbReference>
<evidence type="ECO:0000256" key="6">
    <source>
        <dbReference type="ARBA" id="ARBA00022741"/>
    </source>
</evidence>
<evidence type="ECO:0000256" key="11">
    <source>
        <dbReference type="ARBA" id="ARBA00022989"/>
    </source>
</evidence>
<dbReference type="InterPro" id="IPR003960">
    <property type="entry name" value="ATPase_AAA_CS"/>
</dbReference>
<feature type="region of interest" description="Disordered" evidence="14">
    <location>
        <begin position="425"/>
        <end position="471"/>
    </location>
</feature>
<proteinExistence type="predicted"/>
<keyword evidence="4" id="KW-0812">Transmembrane</keyword>
<evidence type="ECO:0000256" key="4">
    <source>
        <dbReference type="ARBA" id="ARBA00022692"/>
    </source>
</evidence>
<dbReference type="Pfam" id="PF00004">
    <property type="entry name" value="AAA"/>
    <property type="match status" value="1"/>
</dbReference>
<feature type="compositionally biased region" description="Low complexity" evidence="14">
    <location>
        <begin position="51"/>
        <end position="63"/>
    </location>
</feature>
<keyword evidence="8" id="KW-0862">Zinc</keyword>
<keyword evidence="5" id="KW-0479">Metal-binding</keyword>
<dbReference type="PANTHER" id="PTHR43655">
    <property type="entry name" value="ATP-DEPENDENT PROTEASE"/>
    <property type="match status" value="1"/>
</dbReference>
<dbReference type="GO" id="GO:0005524">
    <property type="term" value="F:ATP binding"/>
    <property type="evidence" value="ECO:0007669"/>
    <property type="project" value="UniProtKB-KW"/>
</dbReference>
<evidence type="ECO:0000259" key="15">
    <source>
        <dbReference type="SMART" id="SM00382"/>
    </source>
</evidence>
<dbReference type="InterPro" id="IPR003959">
    <property type="entry name" value="ATPase_AAA_core"/>
</dbReference>
<keyword evidence="6" id="KW-0547">Nucleotide-binding</keyword>
<evidence type="ECO:0000256" key="9">
    <source>
        <dbReference type="ARBA" id="ARBA00022840"/>
    </source>
</evidence>
<dbReference type="AlphaFoldDB" id="A0AAW0EZH9"/>
<feature type="compositionally biased region" description="Low complexity" evidence="14">
    <location>
        <begin position="81"/>
        <end position="105"/>
    </location>
</feature>
<dbReference type="SMART" id="SM00382">
    <property type="entry name" value="AAA"/>
    <property type="match status" value="1"/>
</dbReference>
<dbReference type="InterPro" id="IPR003593">
    <property type="entry name" value="AAA+_ATPase"/>
</dbReference>
<feature type="compositionally biased region" description="Low complexity" evidence="14">
    <location>
        <begin position="14"/>
        <end position="39"/>
    </location>
</feature>
<keyword evidence="11" id="KW-1133">Transmembrane helix</keyword>
<comment type="subcellular location">
    <subcellularLocation>
        <location evidence="2">Membrane</location>
        <topology evidence="2">Multi-pass membrane protein</topology>
    </subcellularLocation>
</comment>
<evidence type="ECO:0000256" key="12">
    <source>
        <dbReference type="ARBA" id="ARBA00023049"/>
    </source>
</evidence>
<evidence type="ECO:0000256" key="10">
    <source>
        <dbReference type="ARBA" id="ARBA00022946"/>
    </source>
</evidence>
<feature type="compositionally biased region" description="Pro residues" evidence="14">
    <location>
        <begin position="106"/>
        <end position="116"/>
    </location>
</feature>
<evidence type="ECO:0000256" key="1">
    <source>
        <dbReference type="ARBA" id="ARBA00001947"/>
    </source>
</evidence>
<dbReference type="Gene3D" id="1.20.58.760">
    <property type="entry name" value="Peptidase M41"/>
    <property type="match status" value="1"/>
</dbReference>
<feature type="compositionally biased region" description="Low complexity" evidence="14">
    <location>
        <begin position="428"/>
        <end position="453"/>
    </location>
</feature>
<feature type="region of interest" description="Disordered" evidence="14">
    <location>
        <begin position="1"/>
        <end position="127"/>
    </location>
</feature>
<dbReference type="Proteomes" id="UP001430356">
    <property type="component" value="Unassembled WGS sequence"/>
</dbReference>
<evidence type="ECO:0000256" key="2">
    <source>
        <dbReference type="ARBA" id="ARBA00004141"/>
    </source>
</evidence>
<dbReference type="GO" id="GO:0004222">
    <property type="term" value="F:metalloendopeptidase activity"/>
    <property type="evidence" value="ECO:0007669"/>
    <property type="project" value="InterPro"/>
</dbReference>
<dbReference type="PROSITE" id="PS00674">
    <property type="entry name" value="AAA"/>
    <property type="match status" value="1"/>
</dbReference>
<evidence type="ECO:0000256" key="7">
    <source>
        <dbReference type="ARBA" id="ARBA00022801"/>
    </source>
</evidence>
<sequence>MSQGGSPAGGSLFQQMYSVQQQQLQQQQQMAQQQGYGDPSIPPPSLPSSPPQQQQQQQQQYAGAQGGAYGQGSYAPPPPSAYGGFNAYPPQQQQMPPPQYNTYAQAPPPPPPPMFQPPVQDDDYYKGFHDGVVRPSGPVWGNAVSWLVPLVVNVAFFVGPVWYFRRRYMQAMSGAAGSAAGGKGGAASNPMSGLMDMMNPMKSKNFRTEVKGTSFKDVIGIPEAKEDLKQYVDFLKEPAKFTRLGARLPKGCLLTGQPGTGKTLLARAVAGEASTPFFSCSGADFIEIFGGSGPKRVRELFEEAKKAAPCVVFIDEIDAIGSRNQGGRSMGGGGSSEENRTINQLLAELDGLTSKEAIVVIAATNYPEAIDKALLREGRFDRKVNIPMPDQKARCELFEFYLNRVITGDPNCKPKVQVFKTRAEGEKANSGNSGNSGNSSNSSSGAGEASKSSPSNAGAAPDTTTKTLVSEDAAPESIKVIPGVSNKDYAAVLSDRTPGVSPAQISTIVNEGALNAAMNGKDVVPLDVLQDSIDDVLIGKKHRQRMSATSLHRTAYHEVGHCIMAWVNPLQKDVIKLSIIPRGRAGGYTQQVQDEAMEPHTDEFLFSQLCVLMGGRAAERIFEKDISIGAMDDLQRATRLAMEKLLKYGMSKTIGQLAFKPNDKNDGRAWMTWSENLHAKVEAEARALVEAAYVHTEKTLLAHKEQHQKLAELLLSKKELDKADITGVLGTRPVAKA</sequence>